<keyword evidence="5" id="KW-1185">Reference proteome</keyword>
<evidence type="ECO:0000313" key="5">
    <source>
        <dbReference type="Proteomes" id="UP001207918"/>
    </source>
</evidence>
<protein>
    <submittedName>
        <fullName evidence="4">ABC transporter substrate-binding protein</fullName>
    </submittedName>
</protein>
<evidence type="ECO:0000256" key="1">
    <source>
        <dbReference type="ARBA" id="ARBA00010062"/>
    </source>
</evidence>
<proteinExistence type="inferred from homology"/>
<gene>
    <name evidence="4" type="ORF">J6I44_05795</name>
</gene>
<sequence>MESYSPYLDKVQAVLFLFICVLFVGTASPKLVSGQSFDEGIQLYQDGEYAKAAALFDKIHTNRGLLFAGKAYWNSQDFNTARSRLLKVADVTPPQLAYEATYTLSLIDIRQKKYGDALPKLFRLTQQQDMPQIATQSQELYEGLLLYLTYNQRLEIMQTSVPDTILFDLTANAMGRVDYNSAQILVTKMKNMVDDIPSSQIDELTSLIENEPEYLQLQEKTKLEAFEGLTHNIGIALPAFSPDKREYSVSRGLYLGFMLAAEQFNEQHKMKVNFVYENTGAEADSAQKALESLKNAGVDAILGPLFSERAQTMAEVSKQYQTPIIAPLANSASLTEDEGYFYQVNPSFDVHGQNMADYAYESLNVDSVAIIAQKGSLGAISAKAFQEQFKKKGGGIPHFFVEELGQRGEGLSRYSRFLAGDPETNSISAVYAPFTEEETAPALIDHLLRQLNTLESNITILGSPEWANRSFSSDKIGQRPVYFTESFYTQPNNTQIDRFKIDFRNRFRTEANRFAMIGYDTAMFLLNTIERVVNPGLLQQELVNQPPYNGLITNIDFKGSNVNQKLMIFKLTDRDSYLVRE</sequence>
<organism evidence="4 5">
    <name type="scientific">Fodinibius salsisoli</name>
    <dbReference type="NCBI Taxonomy" id="2820877"/>
    <lineage>
        <taxon>Bacteria</taxon>
        <taxon>Pseudomonadati</taxon>
        <taxon>Balneolota</taxon>
        <taxon>Balneolia</taxon>
        <taxon>Balneolales</taxon>
        <taxon>Balneolaceae</taxon>
        <taxon>Fodinibius</taxon>
    </lineage>
</organism>
<comment type="caution">
    <text evidence="4">The sequence shown here is derived from an EMBL/GenBank/DDBJ whole genome shotgun (WGS) entry which is preliminary data.</text>
</comment>
<evidence type="ECO:0000256" key="2">
    <source>
        <dbReference type="ARBA" id="ARBA00022729"/>
    </source>
</evidence>
<keyword evidence="2" id="KW-0732">Signal</keyword>
<dbReference type="Gene3D" id="1.25.40.10">
    <property type="entry name" value="Tetratricopeptide repeat domain"/>
    <property type="match status" value="1"/>
</dbReference>
<dbReference type="PANTHER" id="PTHR30483:SF6">
    <property type="entry name" value="PERIPLASMIC BINDING PROTEIN OF ABC TRANSPORTER FOR NATURAL AMINO ACIDS"/>
    <property type="match status" value="1"/>
</dbReference>
<evidence type="ECO:0000259" key="3">
    <source>
        <dbReference type="Pfam" id="PF13458"/>
    </source>
</evidence>
<dbReference type="InterPro" id="IPR028081">
    <property type="entry name" value="Leu-bd"/>
</dbReference>
<dbReference type="Proteomes" id="UP001207918">
    <property type="component" value="Unassembled WGS sequence"/>
</dbReference>
<dbReference type="Pfam" id="PF13458">
    <property type="entry name" value="Peripla_BP_6"/>
    <property type="match status" value="1"/>
</dbReference>
<evidence type="ECO:0000313" key="4">
    <source>
        <dbReference type="EMBL" id="MCW9706355.1"/>
    </source>
</evidence>
<dbReference type="InterPro" id="IPR028082">
    <property type="entry name" value="Peripla_BP_I"/>
</dbReference>
<name>A0ABT3PK83_9BACT</name>
<dbReference type="InterPro" id="IPR051010">
    <property type="entry name" value="BCAA_transport"/>
</dbReference>
<dbReference type="Gene3D" id="3.40.50.2300">
    <property type="match status" value="2"/>
</dbReference>
<accession>A0ABT3PK83</accession>
<feature type="domain" description="Leucine-binding protein" evidence="3">
    <location>
        <begin position="248"/>
        <end position="558"/>
    </location>
</feature>
<dbReference type="InterPro" id="IPR011990">
    <property type="entry name" value="TPR-like_helical_dom_sf"/>
</dbReference>
<dbReference type="SUPFAM" id="SSF53822">
    <property type="entry name" value="Periplasmic binding protein-like I"/>
    <property type="match status" value="1"/>
</dbReference>
<reference evidence="4 5" key="1">
    <citation type="submission" date="2021-03" db="EMBL/GenBank/DDBJ databases">
        <title>Aliifodinibius sp. nov., a new bacterium isolated from saline soil.</title>
        <authorList>
            <person name="Galisteo C."/>
            <person name="De La Haba R."/>
            <person name="Sanchez-Porro C."/>
            <person name="Ventosa A."/>
        </authorList>
    </citation>
    <scope>NUCLEOTIDE SEQUENCE [LARGE SCALE GENOMIC DNA]</scope>
    <source>
        <strain evidence="4 5">1BSP15-2V2</strain>
    </source>
</reference>
<dbReference type="EMBL" id="JAGGJA010000003">
    <property type="protein sequence ID" value="MCW9706355.1"/>
    <property type="molecule type" value="Genomic_DNA"/>
</dbReference>
<dbReference type="RefSeq" id="WP_265765060.1">
    <property type="nucleotide sequence ID" value="NZ_JAGGJA010000003.1"/>
</dbReference>
<dbReference type="PANTHER" id="PTHR30483">
    <property type="entry name" value="LEUCINE-SPECIFIC-BINDING PROTEIN"/>
    <property type="match status" value="1"/>
</dbReference>
<comment type="similarity">
    <text evidence="1">Belongs to the leucine-binding protein family.</text>
</comment>